<protein>
    <submittedName>
        <fullName evidence="1">Uncharacterized protein</fullName>
    </submittedName>
</protein>
<name>A0ACB9EV48_9ASTR</name>
<organism evidence="1 2">
    <name type="scientific">Smallanthus sonchifolius</name>
    <dbReference type="NCBI Taxonomy" id="185202"/>
    <lineage>
        <taxon>Eukaryota</taxon>
        <taxon>Viridiplantae</taxon>
        <taxon>Streptophyta</taxon>
        <taxon>Embryophyta</taxon>
        <taxon>Tracheophyta</taxon>
        <taxon>Spermatophyta</taxon>
        <taxon>Magnoliopsida</taxon>
        <taxon>eudicotyledons</taxon>
        <taxon>Gunneridae</taxon>
        <taxon>Pentapetalae</taxon>
        <taxon>asterids</taxon>
        <taxon>campanulids</taxon>
        <taxon>Asterales</taxon>
        <taxon>Asteraceae</taxon>
        <taxon>Asteroideae</taxon>
        <taxon>Heliantheae alliance</taxon>
        <taxon>Millerieae</taxon>
        <taxon>Smallanthus</taxon>
    </lineage>
</organism>
<reference evidence="2" key="1">
    <citation type="journal article" date="2022" name="Mol. Ecol. Resour.">
        <title>The genomes of chicory, endive, great burdock and yacon provide insights into Asteraceae palaeo-polyploidization history and plant inulin production.</title>
        <authorList>
            <person name="Fan W."/>
            <person name="Wang S."/>
            <person name="Wang H."/>
            <person name="Wang A."/>
            <person name="Jiang F."/>
            <person name="Liu H."/>
            <person name="Zhao H."/>
            <person name="Xu D."/>
            <person name="Zhang Y."/>
        </authorList>
    </citation>
    <scope>NUCLEOTIDE SEQUENCE [LARGE SCALE GENOMIC DNA]</scope>
    <source>
        <strain evidence="2">cv. Yunnan</strain>
    </source>
</reference>
<reference evidence="1 2" key="2">
    <citation type="journal article" date="2022" name="Mol. Ecol. Resour.">
        <title>The genomes of chicory, endive, great burdock and yacon provide insights into Asteraceae paleo-polyploidization history and plant inulin production.</title>
        <authorList>
            <person name="Fan W."/>
            <person name="Wang S."/>
            <person name="Wang H."/>
            <person name="Wang A."/>
            <person name="Jiang F."/>
            <person name="Liu H."/>
            <person name="Zhao H."/>
            <person name="Xu D."/>
            <person name="Zhang Y."/>
        </authorList>
    </citation>
    <scope>NUCLEOTIDE SEQUENCE [LARGE SCALE GENOMIC DNA]</scope>
    <source>
        <strain evidence="2">cv. Yunnan</strain>
        <tissue evidence="1">Leaves</tissue>
    </source>
</reference>
<sequence>MRLDKSEGNGLVTVLNQQGAKIIEMENPTRVPVFVHGVGRKARVMAGGADFGWSAATVTLDGCGCRCSGGRKGHGGRMSGSDERQHAPSEGDGCRAW</sequence>
<gene>
    <name evidence="1" type="ORF">L1987_52930</name>
</gene>
<evidence type="ECO:0000313" key="2">
    <source>
        <dbReference type="Proteomes" id="UP001056120"/>
    </source>
</evidence>
<evidence type="ECO:0000313" key="1">
    <source>
        <dbReference type="EMBL" id="KAI3762500.1"/>
    </source>
</evidence>
<dbReference type="Proteomes" id="UP001056120">
    <property type="component" value="Linkage Group LG17"/>
</dbReference>
<keyword evidence="2" id="KW-1185">Reference proteome</keyword>
<comment type="caution">
    <text evidence="1">The sequence shown here is derived from an EMBL/GenBank/DDBJ whole genome shotgun (WGS) entry which is preliminary data.</text>
</comment>
<dbReference type="EMBL" id="CM042034">
    <property type="protein sequence ID" value="KAI3762500.1"/>
    <property type="molecule type" value="Genomic_DNA"/>
</dbReference>
<accession>A0ACB9EV48</accession>
<proteinExistence type="predicted"/>